<feature type="transmembrane region" description="Helical" evidence="2">
    <location>
        <begin position="17"/>
        <end position="35"/>
    </location>
</feature>
<comment type="caution">
    <text evidence="3">The sequence shown here is derived from an EMBL/GenBank/DDBJ whole genome shotgun (WGS) entry which is preliminary data.</text>
</comment>
<evidence type="ECO:0000313" key="3">
    <source>
        <dbReference type="EMBL" id="KKL17001.1"/>
    </source>
</evidence>
<keyword evidence="2" id="KW-0812">Transmembrane</keyword>
<accession>A0A0F9DGV1</accession>
<evidence type="ECO:0000256" key="1">
    <source>
        <dbReference type="SAM" id="MobiDB-lite"/>
    </source>
</evidence>
<gene>
    <name evidence="3" type="ORF">LCGC14_2489940</name>
</gene>
<evidence type="ECO:0000256" key="2">
    <source>
        <dbReference type="SAM" id="Phobius"/>
    </source>
</evidence>
<protein>
    <submittedName>
        <fullName evidence="3">Uncharacterized protein</fullName>
    </submittedName>
</protein>
<keyword evidence="2" id="KW-1133">Transmembrane helix</keyword>
<proteinExistence type="predicted"/>
<sequence length="83" mass="9239">MADGQDEELKMGEMRKLIITVLVISMFATGLGLIVTDMYDKAGADIEPQFQRAYGNLSASLEDSRQLGEEIQRKTRQSEPSES</sequence>
<dbReference type="AlphaFoldDB" id="A0A0F9DGV1"/>
<feature type="region of interest" description="Disordered" evidence="1">
    <location>
        <begin position="64"/>
        <end position="83"/>
    </location>
</feature>
<dbReference type="EMBL" id="LAZR01039439">
    <property type="protein sequence ID" value="KKL17001.1"/>
    <property type="molecule type" value="Genomic_DNA"/>
</dbReference>
<name>A0A0F9DGV1_9ZZZZ</name>
<keyword evidence="2" id="KW-0472">Membrane</keyword>
<feature type="non-terminal residue" evidence="3">
    <location>
        <position position="83"/>
    </location>
</feature>
<reference evidence="3" key="1">
    <citation type="journal article" date="2015" name="Nature">
        <title>Complex archaea that bridge the gap between prokaryotes and eukaryotes.</title>
        <authorList>
            <person name="Spang A."/>
            <person name="Saw J.H."/>
            <person name="Jorgensen S.L."/>
            <person name="Zaremba-Niedzwiedzka K."/>
            <person name="Martijn J."/>
            <person name="Lind A.E."/>
            <person name="van Eijk R."/>
            <person name="Schleper C."/>
            <person name="Guy L."/>
            <person name="Ettema T.J."/>
        </authorList>
    </citation>
    <scope>NUCLEOTIDE SEQUENCE</scope>
</reference>
<organism evidence="3">
    <name type="scientific">marine sediment metagenome</name>
    <dbReference type="NCBI Taxonomy" id="412755"/>
    <lineage>
        <taxon>unclassified sequences</taxon>
        <taxon>metagenomes</taxon>
        <taxon>ecological metagenomes</taxon>
    </lineage>
</organism>